<dbReference type="InterPro" id="IPR023823">
    <property type="entry name" value="CHP04066_peptide_maturation"/>
</dbReference>
<gene>
    <name evidence="1" type="ORF">LKD75_17545</name>
</gene>
<dbReference type="RefSeq" id="WP_195287308.1">
    <property type="nucleotide sequence ID" value="NZ_JAJEPV010000078.1"/>
</dbReference>
<proteinExistence type="predicted"/>
<dbReference type="Proteomes" id="UP001197795">
    <property type="component" value="Unassembled WGS sequence"/>
</dbReference>
<dbReference type="Gene3D" id="3.40.50.300">
    <property type="entry name" value="P-loop containing nucleotide triphosphate hydrolases"/>
    <property type="match status" value="1"/>
</dbReference>
<name>A0AAE3A1N4_9FIRM</name>
<dbReference type="InterPro" id="IPR027417">
    <property type="entry name" value="P-loop_NTPase"/>
</dbReference>
<evidence type="ECO:0000313" key="2">
    <source>
        <dbReference type="Proteomes" id="UP001197795"/>
    </source>
</evidence>
<evidence type="ECO:0000313" key="1">
    <source>
        <dbReference type="EMBL" id="MCC2121362.1"/>
    </source>
</evidence>
<dbReference type="NCBIfam" id="TIGR04066">
    <property type="entry name" value="nat_prod_clost"/>
    <property type="match status" value="1"/>
</dbReference>
<accession>A0AAE3A1N4</accession>
<comment type="caution">
    <text evidence="1">The sequence shown here is derived from an EMBL/GenBank/DDBJ whole genome shotgun (WGS) entry which is preliminary data.</text>
</comment>
<keyword evidence="2" id="KW-1185">Reference proteome</keyword>
<organism evidence="1 2">
    <name type="scientific">Waltera acetigignens</name>
    <dbReference type="NCBI Taxonomy" id="2981769"/>
    <lineage>
        <taxon>Bacteria</taxon>
        <taxon>Bacillati</taxon>
        <taxon>Bacillota</taxon>
        <taxon>Clostridia</taxon>
        <taxon>Lachnospirales</taxon>
        <taxon>Lachnospiraceae</taxon>
        <taxon>Waltera</taxon>
    </lineage>
</organism>
<dbReference type="EMBL" id="JAJEPV010000078">
    <property type="protein sequence ID" value="MCC2121362.1"/>
    <property type="molecule type" value="Genomic_DNA"/>
</dbReference>
<sequence>MNRIAVFPYDENFYPLLKNSESMVGFEISKVFSIRGWGYVGRNIFDVSDTTSRNIHVEDISEKLNEEEFDIFLLAEPEHNIDENYIVQIIDRMAQMNKTIWIFKSLSDEIITKIDTICEKNKVEVQFFSKDIENVVFDGEEILYDISTPIITVAGMGEKTNKMELQMDLVISLQKDKYKVVWVSSRNEALLYNGQKFPTFMYDEGVSEKKKILMYNHYLKWIEQSEKPDVILIGIPGGIMPDSKKQVGYFGITSFEVLNAINPDYFIMSLYGNTLGKNYLDELRNVMKYKFNVEVDSFYVGDMEQDAYSLDKLAPIEYIHLGQLTVDKRVKDVNYTEIPVYTCSTVSQLYQNMIEKLGEYDEFQSL</sequence>
<protein>
    <submittedName>
        <fullName evidence="1">TIGR04066 family peptide maturation system protein</fullName>
    </submittedName>
</protein>
<reference evidence="1 2" key="1">
    <citation type="submission" date="2021-10" db="EMBL/GenBank/DDBJ databases">
        <title>Anaerobic single-cell dispensing facilitates the cultivation of human gut bacteria.</title>
        <authorList>
            <person name="Afrizal A."/>
        </authorList>
    </citation>
    <scope>NUCLEOTIDE SEQUENCE [LARGE SCALE GENOMIC DNA]</scope>
    <source>
        <strain evidence="1 2">CLA-AA-H273</strain>
    </source>
</reference>
<dbReference type="AlphaFoldDB" id="A0AAE3A1N4"/>